<reference evidence="1" key="1">
    <citation type="submission" date="2022-06" db="EMBL/GenBank/DDBJ databases">
        <title>Phylogenomic reconstructions and comparative analyses of Kickxellomycotina fungi.</title>
        <authorList>
            <person name="Reynolds N.K."/>
            <person name="Stajich J.E."/>
            <person name="Barry K."/>
            <person name="Grigoriev I.V."/>
            <person name="Crous P."/>
            <person name="Smith M.E."/>
        </authorList>
    </citation>
    <scope>NUCLEOTIDE SEQUENCE</scope>
    <source>
        <strain evidence="1">RSA 2271</strain>
    </source>
</reference>
<accession>A0ACC1HUA0</accession>
<keyword evidence="2" id="KW-1185">Reference proteome</keyword>
<gene>
    <name evidence="1" type="ORF">EV182_003072</name>
</gene>
<organism evidence="1 2">
    <name type="scientific">Spiromyces aspiralis</name>
    <dbReference type="NCBI Taxonomy" id="68401"/>
    <lineage>
        <taxon>Eukaryota</taxon>
        <taxon>Fungi</taxon>
        <taxon>Fungi incertae sedis</taxon>
        <taxon>Zoopagomycota</taxon>
        <taxon>Kickxellomycotina</taxon>
        <taxon>Kickxellomycetes</taxon>
        <taxon>Kickxellales</taxon>
        <taxon>Kickxellaceae</taxon>
        <taxon>Spiromyces</taxon>
    </lineage>
</organism>
<comment type="caution">
    <text evidence="1">The sequence shown here is derived from an EMBL/GenBank/DDBJ whole genome shotgun (WGS) entry which is preliminary data.</text>
</comment>
<sequence length="462" mass="49186">VITALFTCKYDLSAILAIAMAVLTLSSSFQCTAADGQKIECSACRQERRDAEGNLSHYHCDPIGGAFSVAVSGFSNDVPWLVFTAFHIGKAVEASGLGKRVSLRLLSLFGGSLLGVAYAIVTSEIALAAFIPSNTARGGGIIFPIVSSVISALDLSFTSDLGAVGAFLVMSAAYANLVSSSLFITGMAGNPILAYKAGEILGIEVGFVQWLVGTIVPGLCIAGIMPLVLYHYYAPVLAVSSLHERVKHETRELGPISAKEVGLSLVLLGCLVLWVGTPVFAIPSTVVAYTALVTLILLDILEWKDIANNRAAWDSFFWLACFIVLAEQLTALGVTHWLGEYMASHLGNASPLMSCVALSLTYYFSTYFFSSITSHLVALAGPLLSAAGELGCQPHLAFVLFAMFSSLAAVLTPFSTGTMAIYASLQFVPRKDWFLVGLLMTATMLAILFTVGMLWWKAIGWL</sequence>
<evidence type="ECO:0000313" key="2">
    <source>
        <dbReference type="Proteomes" id="UP001145114"/>
    </source>
</evidence>
<dbReference type="Proteomes" id="UP001145114">
    <property type="component" value="Unassembled WGS sequence"/>
</dbReference>
<name>A0ACC1HUA0_9FUNG</name>
<protein>
    <submittedName>
        <fullName evidence="1">Uncharacterized protein</fullName>
    </submittedName>
</protein>
<dbReference type="EMBL" id="JAMZIH010000740">
    <property type="protein sequence ID" value="KAJ1678925.1"/>
    <property type="molecule type" value="Genomic_DNA"/>
</dbReference>
<proteinExistence type="predicted"/>
<evidence type="ECO:0000313" key="1">
    <source>
        <dbReference type="EMBL" id="KAJ1678925.1"/>
    </source>
</evidence>
<feature type="non-terminal residue" evidence="1">
    <location>
        <position position="1"/>
    </location>
</feature>